<dbReference type="InterPro" id="IPR007053">
    <property type="entry name" value="LRAT_dom"/>
</dbReference>
<dbReference type="KEGG" id="cvn:111100054"/>
<dbReference type="RefSeq" id="XP_022287355.1">
    <property type="nucleotide sequence ID" value="XM_022431647.1"/>
</dbReference>
<protein>
    <submittedName>
        <fullName evidence="4 5">Uncharacterized protein LOC111100054</fullName>
    </submittedName>
</protein>
<organism evidence="3 4">
    <name type="scientific">Crassostrea virginica</name>
    <name type="common">Eastern oyster</name>
    <dbReference type="NCBI Taxonomy" id="6565"/>
    <lineage>
        <taxon>Eukaryota</taxon>
        <taxon>Metazoa</taxon>
        <taxon>Spiralia</taxon>
        <taxon>Lophotrochozoa</taxon>
        <taxon>Mollusca</taxon>
        <taxon>Bivalvia</taxon>
        <taxon>Autobranchia</taxon>
        <taxon>Pteriomorphia</taxon>
        <taxon>Ostreida</taxon>
        <taxon>Ostreoidea</taxon>
        <taxon>Ostreidae</taxon>
        <taxon>Crassostrea</taxon>
    </lineage>
</organism>
<keyword evidence="3" id="KW-1185">Reference proteome</keyword>
<dbReference type="AlphaFoldDB" id="A0A8B8A9W6"/>
<gene>
    <name evidence="4 5 6 7" type="primary">LOC111100054</name>
</gene>
<feature type="compositionally biased region" description="Basic and acidic residues" evidence="1">
    <location>
        <begin position="1"/>
        <end position="28"/>
    </location>
</feature>
<feature type="domain" description="LRAT" evidence="2">
    <location>
        <begin position="138"/>
        <end position="254"/>
    </location>
</feature>
<accession>A0A8B8A9W6</accession>
<evidence type="ECO:0000256" key="1">
    <source>
        <dbReference type="SAM" id="MobiDB-lite"/>
    </source>
</evidence>
<sequence>MAEKFKEEKSYYSNLKEEKTGSDKKDVDFDNYENYDNNLKDKESTKAKNIDPLETLLKGSFGKFPDGFFTSRNFGNSRREDIYNVCSTDKRNETIKYLPVENVKVNQSEEGSERAPINGRQVNSLLEFFNSLDGIAHFAVHRYRAYFHHFIVTGWIDTEKRIIEYCPCFFSSMTGRGEVVERSLVLSEETIIKSIENGDLYVIQNSEYPQTDEEMTLAKERFLERLGEQSYGLAYNNCEHLVSYILTGNPESEQIKEAGPWRMFAVNVAQTVFVDFKQTAWIVGSYLLSRATFVLTENAIELTSIVWANPSLLDYKKSNFPLSATVLVLGTLNGVFTAVKMRDLDELKRNKHITEEDYERETDKAIYESMARSGTGLIGEVFYHPIPGLGYSVASSIGNIGGRCLGFICPICGRRH</sequence>
<dbReference type="Pfam" id="PF04970">
    <property type="entry name" value="LRAT"/>
    <property type="match status" value="1"/>
</dbReference>
<dbReference type="RefSeq" id="XP_022287353.1">
    <property type="nucleotide sequence ID" value="XM_022431645.1"/>
</dbReference>
<proteinExistence type="predicted"/>
<feature type="region of interest" description="Disordered" evidence="1">
    <location>
        <begin position="1"/>
        <end position="30"/>
    </location>
</feature>
<dbReference type="RefSeq" id="XP_022287354.1">
    <property type="nucleotide sequence ID" value="XM_022431646.1"/>
</dbReference>
<reference evidence="4 5" key="1">
    <citation type="submission" date="2025-04" db="UniProtKB">
        <authorList>
            <consortium name="RefSeq"/>
        </authorList>
    </citation>
    <scope>IDENTIFICATION</scope>
    <source>
        <tissue evidence="4 5">Whole sample</tissue>
    </source>
</reference>
<evidence type="ECO:0000313" key="7">
    <source>
        <dbReference type="RefSeq" id="XP_022287357.1"/>
    </source>
</evidence>
<evidence type="ECO:0000313" key="4">
    <source>
        <dbReference type="RefSeq" id="XP_022287353.1"/>
    </source>
</evidence>
<name>A0A8B8A9W6_CRAVI</name>
<dbReference type="PROSITE" id="PS51934">
    <property type="entry name" value="LRAT"/>
    <property type="match status" value="1"/>
</dbReference>
<evidence type="ECO:0000313" key="6">
    <source>
        <dbReference type="RefSeq" id="XP_022287355.1"/>
    </source>
</evidence>
<dbReference type="GeneID" id="111100054"/>
<dbReference type="OrthoDB" id="6047939at2759"/>
<dbReference type="Gene3D" id="3.90.1720.10">
    <property type="entry name" value="endopeptidase domain like (from Nostoc punctiforme)"/>
    <property type="match status" value="1"/>
</dbReference>
<dbReference type="RefSeq" id="XP_022287357.1">
    <property type="nucleotide sequence ID" value="XM_022431649.1"/>
</dbReference>
<evidence type="ECO:0000313" key="5">
    <source>
        <dbReference type="RefSeq" id="XP_022287354.1"/>
    </source>
</evidence>
<evidence type="ECO:0000313" key="3">
    <source>
        <dbReference type="Proteomes" id="UP000694844"/>
    </source>
</evidence>
<dbReference type="Proteomes" id="UP000694844">
    <property type="component" value="Chromosome 6"/>
</dbReference>
<evidence type="ECO:0000259" key="2">
    <source>
        <dbReference type="PROSITE" id="PS51934"/>
    </source>
</evidence>